<reference evidence="2" key="1">
    <citation type="submission" date="2020-05" db="EMBL/GenBank/DDBJ databases">
        <authorList>
            <person name="Chiriac C."/>
            <person name="Salcher M."/>
            <person name="Ghai R."/>
            <person name="Kavagutti S V."/>
        </authorList>
    </citation>
    <scope>NUCLEOTIDE SEQUENCE</scope>
</reference>
<dbReference type="GO" id="GO:0016491">
    <property type="term" value="F:oxidoreductase activity"/>
    <property type="evidence" value="ECO:0007669"/>
    <property type="project" value="InterPro"/>
</dbReference>
<accession>A0A6J6P5C0</accession>
<dbReference type="PANTHER" id="PTHR30543:SF21">
    <property type="entry name" value="NAD(P)H-DEPENDENT FMN REDUCTASE LOT6"/>
    <property type="match status" value="1"/>
</dbReference>
<dbReference type="GO" id="GO:0005829">
    <property type="term" value="C:cytosol"/>
    <property type="evidence" value="ECO:0007669"/>
    <property type="project" value="TreeGrafter"/>
</dbReference>
<dbReference type="AlphaFoldDB" id="A0A6J6P5C0"/>
<evidence type="ECO:0000313" key="2">
    <source>
        <dbReference type="EMBL" id="CAB4691823.1"/>
    </source>
</evidence>
<organism evidence="2">
    <name type="scientific">freshwater metagenome</name>
    <dbReference type="NCBI Taxonomy" id="449393"/>
    <lineage>
        <taxon>unclassified sequences</taxon>
        <taxon>metagenomes</taxon>
        <taxon>ecological metagenomes</taxon>
    </lineage>
</organism>
<dbReference type="InterPro" id="IPR029039">
    <property type="entry name" value="Flavoprotein-like_sf"/>
</dbReference>
<evidence type="ECO:0000259" key="1">
    <source>
        <dbReference type="Pfam" id="PF03358"/>
    </source>
</evidence>
<dbReference type="Pfam" id="PF03358">
    <property type="entry name" value="FMN_red"/>
    <property type="match status" value="1"/>
</dbReference>
<gene>
    <name evidence="2" type="ORF">UFOPK2399_00771</name>
</gene>
<dbReference type="InterPro" id="IPR050712">
    <property type="entry name" value="NAD(P)H-dep_reductase"/>
</dbReference>
<dbReference type="SUPFAM" id="SSF52218">
    <property type="entry name" value="Flavoproteins"/>
    <property type="match status" value="1"/>
</dbReference>
<dbReference type="EMBL" id="CAEZXP010000001">
    <property type="protein sequence ID" value="CAB4691823.1"/>
    <property type="molecule type" value="Genomic_DNA"/>
</dbReference>
<name>A0A6J6P5C0_9ZZZZ</name>
<dbReference type="GO" id="GO:0010181">
    <property type="term" value="F:FMN binding"/>
    <property type="evidence" value="ECO:0007669"/>
    <property type="project" value="TreeGrafter"/>
</dbReference>
<proteinExistence type="predicted"/>
<feature type="domain" description="NADPH-dependent FMN reductase-like" evidence="1">
    <location>
        <begin position="1"/>
        <end position="140"/>
    </location>
</feature>
<protein>
    <submittedName>
        <fullName evidence="2">Unannotated protein</fullName>
    </submittedName>
</protein>
<sequence>MRVLAISGSLRAGSYNSARLRAAGELLPPGAELEVWEGLREVPAYDADLEGETTPAAVRGLREAVAAADAVLFATPEYNSSIPGSLKNALDWASRPLAENPFRGKPVTVIGSSTGMFGAVWAQAELRKVLSAMGARLTGKETPIGGVADKVDDAGRVIDSTARAAIRENLLALAAEVEIERAA</sequence>
<dbReference type="PANTHER" id="PTHR30543">
    <property type="entry name" value="CHROMATE REDUCTASE"/>
    <property type="match status" value="1"/>
</dbReference>
<dbReference type="Gene3D" id="3.40.50.360">
    <property type="match status" value="1"/>
</dbReference>
<dbReference type="InterPro" id="IPR005025">
    <property type="entry name" value="FMN_Rdtase-like_dom"/>
</dbReference>